<dbReference type="SUPFAM" id="SSF48452">
    <property type="entry name" value="TPR-like"/>
    <property type="match status" value="1"/>
</dbReference>
<organism evidence="4 5">
    <name type="scientific">Hyphodiscus hymeniophilus</name>
    <dbReference type="NCBI Taxonomy" id="353542"/>
    <lineage>
        <taxon>Eukaryota</taxon>
        <taxon>Fungi</taxon>
        <taxon>Dikarya</taxon>
        <taxon>Ascomycota</taxon>
        <taxon>Pezizomycotina</taxon>
        <taxon>Leotiomycetes</taxon>
        <taxon>Helotiales</taxon>
        <taxon>Hyphodiscaceae</taxon>
        <taxon>Hyphodiscus</taxon>
    </lineage>
</organism>
<feature type="region of interest" description="Disordered" evidence="2">
    <location>
        <begin position="1"/>
        <end position="29"/>
    </location>
</feature>
<dbReference type="InterPro" id="IPR027417">
    <property type="entry name" value="P-loop_NTPase"/>
</dbReference>
<dbReference type="Proteomes" id="UP000785200">
    <property type="component" value="Unassembled WGS sequence"/>
</dbReference>
<reference evidence="4" key="1">
    <citation type="submission" date="2019-07" db="EMBL/GenBank/DDBJ databases">
        <title>Hyphodiscus hymeniophilus genome sequencing and assembly.</title>
        <authorList>
            <person name="Kramer G."/>
            <person name="Nodwell J."/>
        </authorList>
    </citation>
    <scope>NUCLEOTIDE SEQUENCE</scope>
    <source>
        <strain evidence="4">ATCC 34498</strain>
    </source>
</reference>
<evidence type="ECO:0000259" key="3">
    <source>
        <dbReference type="Pfam" id="PF24883"/>
    </source>
</evidence>
<protein>
    <recommendedName>
        <fullName evidence="3">Nephrocystin 3-like N-terminal domain-containing protein</fullName>
    </recommendedName>
</protein>
<dbReference type="PANTHER" id="PTHR10039">
    <property type="entry name" value="AMELOGENIN"/>
    <property type="match status" value="1"/>
</dbReference>
<dbReference type="OrthoDB" id="2546325at2759"/>
<proteinExistence type="predicted"/>
<dbReference type="InterPro" id="IPR011990">
    <property type="entry name" value="TPR-like_helical_dom_sf"/>
</dbReference>
<dbReference type="Gene3D" id="1.25.40.10">
    <property type="entry name" value="Tetratricopeptide repeat domain"/>
    <property type="match status" value="1"/>
</dbReference>
<sequence length="1995" mass="227123">MSQAQKNGDAVSQKTKISNNNLQVNDKSNGFSNGIKGSHKVTTLRDATQKAAGTYRIELGSSAEQYLKSCSSIEIFFDFVAGIRLREMPHPSSRWDKVLKWAEFFAAQVFGYSEEVIQFADYSHDAAQIIWAACRSLLELGPRYVAVLEKAFGLFYSCGLTLGLFLRHHELLQTSEELQLIMASCYTDLLRLVTGVSIYFCWKQTNVSFSSQSFDELFGRTVESFFINGDRFTDTIWATRLEALAKPGDVSVDLVREFLTPHDRVTRLLAVTRYVKKSRADFTCEWFDRQLSDFTRSSQNMLYVTGKPCTGKSVLSEWVVERLQASTGRRASEVITYTVDSDLKTELNTIAVVKGLLLQMLQLNVGDNTLYKSLATAYELHSKGASLTQVEDALWTALEGGLRADRYQTIVIDGIDQLKGGEGDGMRLLDRLSTITSKVSKTKCITFSRPFSKLPPDSFAHFPIETNHVNRDLAYFAESILPSLTSFKTTAGDRTTIIAKLVQRSEGSFGWLVQAFEILGNETTSESIIKRIEALPKALTELIDITISSVDLKHRDAKSILAWMLAAERPLLVAEIKQLMAIDISTCTSSPRTSRAEDVIVQTCGPLIDIRDGFVRFKSSSMKQNLYSRAISVTDFKNTGAFPFHIKEAHYDLTIRCLAYCKIYVTRPTQPTLQSLNDYELDELFNSYDLLQYSARYWAAHFQASPMHEPTVQHKITTGFKTCFPASTLLPVIEGSIYQYQYSINETIDFYLLTLSIRTLVFGDSSESVLQTLLNLARTKSLTMKSTEISKHYYDAWKLAIHLRVTKIGTICAHKYLDLTSSITTTKHTEVASRREELLLFVIQVTRESKRSTKEVLIYMEILVTLYISIGETEKAAQYSREIYEINVSIYGRTSSEAIRSYERLTTTVSKTTKTEEIYQITKTKYEESTRTLGATDGKRISLTWQMIEYYEKHKDYHRVEEVLLCFLQSLSHTRYTKDVAVQEMKIDVALRYVEFLKEQKRTIEAEALLIGLWSDLERYNDESTATITRTKRVGDQLQIIGSLAAARRVFASLWAYYLRSGKQTSSEATAVSSALTQTTQETTDSYSETIYEITTLREIFETTFVKSTTKQVDITTLKTAWTLVETYYQRQEWSEVVKVTTLILSRAWPSFVSTDLNQPLPSTYQTEIIQLLHRISFAYLKLRQLDQAEHVYRRTFYAIKATPKSSDELLFSSFETLIDYYESQSMIEETVVVYRDLALELQRRHGKSSNLKTFYTLGDISRQINDTKTAEWAYHEIHSSLGTEVCHRDAIRAALALSTIYEQQRQYTQAKGVYASLWAMFIKNGKDYDLKPDWAEDLYQKYVRVLKQENKTEYQTFYQLAVDYRKALVRFYGVSHEITLKATMRLAELSEEHTVHREDAIAMYEEADHKSRNLPKGQVTDSTLASIHAARKRLPLLYSISKLVHSPRAIELYNEELQAHHSKHGHVYAESITWLSLLTIAYTKQGSKDSTAKANHIIKSSVIEVLKGEKIAQKLYDSGASLAEVYLKAGLKTDAEQLAKQLRSQAIFGDSDLNKSLNLASGTKLDKQTWVFLVSFETTLAGKRETYSWEMANLIRAVFMYGSFTHAISQKSPFLPTLIYGSRLLQFIKEADDDTVSSRVEKELLMYFSVNLRAPSTINTSTIREFFNIVLVEVHEIDHDVSVLRAGTETVRAYVSKGKFQDVYDLALLVDHFQNFIGGYNGLEKIGLGLQLALLLGGRSKMQPDQKLRAPMLEVSSSIMKQIMTFIRVSQLNITEIPIKELNDACGLLGDQKSLDALEWILTQLWNDRHTQKTWSAVVVISIGRRLAETRFTRGHHEEAIHLLEDMCYNIRRVWGALDATTLEIHCLLSEFYTAVGNHRRAMLVHENLLRDTVSDKGEELPAAEAAQIAVQQLERLKRSYQRLGGWDKDAQIYIDLYQQLAHVFGSEDSWKKAQTQSVEKWQPKGADSLGTWTKPESFEFMATIWVGTSTLTD</sequence>
<keyword evidence="1" id="KW-0677">Repeat</keyword>
<accession>A0A9P6VRT7</accession>
<dbReference type="InterPro" id="IPR056884">
    <property type="entry name" value="NPHP3-like_N"/>
</dbReference>
<dbReference type="PANTHER" id="PTHR10039:SF11">
    <property type="entry name" value="NACHT DOMAIN PROTEIN (AFU_ORTHOLOGUE AFUA_1G01490)"/>
    <property type="match status" value="1"/>
</dbReference>
<dbReference type="Gene3D" id="3.40.50.300">
    <property type="entry name" value="P-loop containing nucleotide triphosphate hydrolases"/>
    <property type="match status" value="1"/>
</dbReference>
<evidence type="ECO:0000256" key="2">
    <source>
        <dbReference type="SAM" id="MobiDB-lite"/>
    </source>
</evidence>
<gene>
    <name evidence="4" type="ORF">D0Z07_0724</name>
</gene>
<feature type="domain" description="Nephrocystin 3-like N-terminal" evidence="3">
    <location>
        <begin position="283"/>
        <end position="449"/>
    </location>
</feature>
<name>A0A9P6VRT7_9HELO</name>
<evidence type="ECO:0000256" key="1">
    <source>
        <dbReference type="ARBA" id="ARBA00022737"/>
    </source>
</evidence>
<keyword evidence="5" id="KW-1185">Reference proteome</keyword>
<dbReference type="Pfam" id="PF24883">
    <property type="entry name" value="NPHP3_N"/>
    <property type="match status" value="1"/>
</dbReference>
<comment type="caution">
    <text evidence="4">The sequence shown here is derived from an EMBL/GenBank/DDBJ whole genome shotgun (WGS) entry which is preliminary data.</text>
</comment>
<evidence type="ECO:0000313" key="5">
    <source>
        <dbReference type="Proteomes" id="UP000785200"/>
    </source>
</evidence>
<dbReference type="EMBL" id="VNKQ01000002">
    <property type="protein sequence ID" value="KAG0653042.1"/>
    <property type="molecule type" value="Genomic_DNA"/>
</dbReference>
<evidence type="ECO:0000313" key="4">
    <source>
        <dbReference type="EMBL" id="KAG0653042.1"/>
    </source>
</evidence>